<reference evidence="1" key="1">
    <citation type="journal article" date="2014" name="Int. J. Syst. Evol. Microbiol.">
        <title>Complete genome sequence of Corynebacterium casei LMG S-19264T (=DSM 44701T), isolated from a smear-ripened cheese.</title>
        <authorList>
            <consortium name="US DOE Joint Genome Institute (JGI-PGF)"/>
            <person name="Walter F."/>
            <person name="Albersmeier A."/>
            <person name="Kalinowski J."/>
            <person name="Ruckert C."/>
        </authorList>
    </citation>
    <scope>NUCLEOTIDE SEQUENCE</scope>
    <source>
        <strain evidence="1">JCM 3091</strain>
    </source>
</reference>
<comment type="caution">
    <text evidence="1">The sequence shown here is derived from an EMBL/GenBank/DDBJ whole genome shotgun (WGS) entry which is preliminary data.</text>
</comment>
<dbReference type="AlphaFoldDB" id="A0A8J3BSU4"/>
<keyword evidence="2" id="KW-1185">Reference proteome</keyword>
<proteinExistence type="predicted"/>
<accession>A0A8J3BSU4</accession>
<protein>
    <submittedName>
        <fullName evidence="1">Uncharacterized protein</fullName>
    </submittedName>
</protein>
<evidence type="ECO:0000313" key="1">
    <source>
        <dbReference type="EMBL" id="GGK35173.1"/>
    </source>
</evidence>
<reference evidence="1" key="2">
    <citation type="submission" date="2020-09" db="EMBL/GenBank/DDBJ databases">
        <authorList>
            <person name="Sun Q."/>
            <person name="Ohkuma M."/>
        </authorList>
    </citation>
    <scope>NUCLEOTIDE SEQUENCE</scope>
    <source>
        <strain evidence="1">JCM 3091</strain>
    </source>
</reference>
<sequence length="98" mass="10365">MQTVILTPEDVSATYRAGTLTIEASGHEDGVTDIAIVSADAEPVTPPPFRVQGQQSPAVGHFPYQVEATFPVDGDPQEIAIESPNGTLMVSVRSLTSR</sequence>
<dbReference type="Proteomes" id="UP000662200">
    <property type="component" value="Unassembled WGS sequence"/>
</dbReference>
<dbReference type="EMBL" id="BMQC01000010">
    <property type="protein sequence ID" value="GGK35173.1"/>
    <property type="molecule type" value="Genomic_DNA"/>
</dbReference>
<organism evidence="1 2">
    <name type="scientific">Pilimelia terevasa</name>
    <dbReference type="NCBI Taxonomy" id="53372"/>
    <lineage>
        <taxon>Bacteria</taxon>
        <taxon>Bacillati</taxon>
        <taxon>Actinomycetota</taxon>
        <taxon>Actinomycetes</taxon>
        <taxon>Micromonosporales</taxon>
        <taxon>Micromonosporaceae</taxon>
        <taxon>Pilimelia</taxon>
    </lineage>
</organism>
<evidence type="ECO:0000313" key="2">
    <source>
        <dbReference type="Proteomes" id="UP000662200"/>
    </source>
</evidence>
<gene>
    <name evidence="1" type="ORF">GCM10010124_29820</name>
</gene>
<dbReference type="RefSeq" id="WP_189114931.1">
    <property type="nucleotide sequence ID" value="NZ_BMQC01000010.1"/>
</dbReference>
<name>A0A8J3BSU4_9ACTN</name>